<name>A0ABY3W6F3_9MICC</name>
<keyword evidence="2" id="KW-1185">Reference proteome</keyword>
<dbReference type="SUPFAM" id="SSF74650">
    <property type="entry name" value="Galactose mutarotase-like"/>
    <property type="match status" value="1"/>
</dbReference>
<gene>
    <name evidence="1" type="ORF">MNQ99_13930</name>
</gene>
<dbReference type="InterPro" id="IPR011013">
    <property type="entry name" value="Gal_mutarotase_sf_dom"/>
</dbReference>
<sequence>MTRERSQAATGEQFELRRAGSRAVITELAAGLRLFEKHGVPLTETFDEDRIPPSACGILLAPWPNRVAAGQWTLDGAVQQLDITEPGRGHAIHGLLRNTGYRVVERSESRLMLRAEIFPQHGYPFRLTHSAEYSLDQAGDLTVRQELLNRSGAAAPVALGAHPFLRLGDEPADRLTLTVPAARFFPADPQTMIPTADVPVSGQTDLRRGARLADLAMDCAYTGLSFGPGGRVVSTLASDNGSTVGLWQADPFHYVHIFVTLKYPGRERAVAVEPMTAPANSLNSGSGLAWLQPGGSFGGSWGITARLH</sequence>
<dbReference type="Proteomes" id="UP000829069">
    <property type="component" value="Chromosome"/>
</dbReference>
<dbReference type="InterPro" id="IPR014718">
    <property type="entry name" value="GH-type_carb-bd"/>
</dbReference>
<dbReference type="Gene3D" id="2.70.98.10">
    <property type="match status" value="1"/>
</dbReference>
<organism evidence="1 2">
    <name type="scientific">Arthrobacter sulfonylureivorans</name>
    <dbReference type="NCBI Taxonomy" id="2486855"/>
    <lineage>
        <taxon>Bacteria</taxon>
        <taxon>Bacillati</taxon>
        <taxon>Actinomycetota</taxon>
        <taxon>Actinomycetes</taxon>
        <taxon>Micrococcales</taxon>
        <taxon>Micrococcaceae</taxon>
        <taxon>Arthrobacter</taxon>
    </lineage>
</organism>
<protein>
    <submittedName>
        <fullName evidence="1">Aldose 1-epimerase family protein</fullName>
    </submittedName>
</protein>
<dbReference type="RefSeq" id="WP_241913334.1">
    <property type="nucleotide sequence ID" value="NZ_CP093326.1"/>
</dbReference>
<dbReference type="EMBL" id="CP093326">
    <property type="protein sequence ID" value="UNK45037.1"/>
    <property type="molecule type" value="Genomic_DNA"/>
</dbReference>
<proteinExistence type="predicted"/>
<dbReference type="InterPro" id="IPR008183">
    <property type="entry name" value="Aldose_1/G6P_1-epimerase"/>
</dbReference>
<dbReference type="CDD" id="cd09022">
    <property type="entry name" value="Aldose_epim_Ec_YihR"/>
    <property type="match status" value="1"/>
</dbReference>
<reference evidence="1 2" key="1">
    <citation type="submission" date="2022-03" db="EMBL/GenBank/DDBJ databases">
        <title>Isotopic signatures of nitrous oxide derived from detoxification processes.</title>
        <authorList>
            <person name="Behrendt U."/>
            <person name="Buchen C."/>
            <person name="Well R."/>
            <person name="Ulrich A."/>
            <person name="Rohe L."/>
            <person name="Kolb S."/>
            <person name="Schloter M."/>
            <person name="Horn M.A."/>
            <person name="Augustin J."/>
        </authorList>
    </citation>
    <scope>NUCLEOTIDE SEQUENCE [LARGE SCALE GENOMIC DNA]</scope>
    <source>
        <strain evidence="1 2">S4-C24</strain>
    </source>
</reference>
<dbReference type="Pfam" id="PF01263">
    <property type="entry name" value="Aldose_epim"/>
    <property type="match status" value="1"/>
</dbReference>
<accession>A0ABY3W6F3</accession>
<evidence type="ECO:0000313" key="1">
    <source>
        <dbReference type="EMBL" id="UNK45037.1"/>
    </source>
</evidence>
<dbReference type="InterPro" id="IPR037480">
    <property type="entry name" value="YihR-like"/>
</dbReference>
<evidence type="ECO:0000313" key="2">
    <source>
        <dbReference type="Proteomes" id="UP000829069"/>
    </source>
</evidence>